<evidence type="ECO:0000256" key="2">
    <source>
        <dbReference type="SAM" id="MobiDB-lite"/>
    </source>
</evidence>
<dbReference type="RefSeq" id="WP_107954535.1">
    <property type="nucleotide sequence ID" value="NZ_QAYE01000005.1"/>
</dbReference>
<evidence type="ECO:0000313" key="4">
    <source>
        <dbReference type="EMBL" id="PTW46502.1"/>
    </source>
</evidence>
<dbReference type="PANTHER" id="PTHR37842">
    <property type="match status" value="1"/>
</dbReference>
<evidence type="ECO:0000313" key="5">
    <source>
        <dbReference type="Proteomes" id="UP000244013"/>
    </source>
</evidence>
<dbReference type="InterPro" id="IPR031924">
    <property type="entry name" value="GH115"/>
</dbReference>
<dbReference type="Proteomes" id="UP000244013">
    <property type="component" value="Unassembled WGS sequence"/>
</dbReference>
<dbReference type="InterPro" id="IPR029018">
    <property type="entry name" value="Hex-like_dom2"/>
</dbReference>
<dbReference type="InterPro" id="IPR041437">
    <property type="entry name" value="GH115_C"/>
</dbReference>
<dbReference type="Gene3D" id="3.30.379.10">
    <property type="entry name" value="Chitobiase/beta-hexosaminidase domain 2-like"/>
    <property type="match status" value="1"/>
</dbReference>
<dbReference type="GO" id="GO:0005975">
    <property type="term" value="P:carbohydrate metabolic process"/>
    <property type="evidence" value="ECO:0007669"/>
    <property type="project" value="UniProtKB-ARBA"/>
</dbReference>
<dbReference type="PANTHER" id="PTHR37842:SF2">
    <property type="entry name" value="GYLCOSYL HYDROLASE 115 C-TERMINAL DOMAIN-CONTAINING PROTEIN"/>
    <property type="match status" value="1"/>
</dbReference>
<dbReference type="EMBL" id="QAYE01000005">
    <property type="protein sequence ID" value="PTW46502.1"/>
    <property type="molecule type" value="Genomic_DNA"/>
</dbReference>
<feature type="compositionally biased region" description="Polar residues" evidence="2">
    <location>
        <begin position="849"/>
        <end position="859"/>
    </location>
</feature>
<keyword evidence="1 4" id="KW-0378">Hydrolase</keyword>
<sequence>MLAAALWLGAPASAEPVARLVSFEPGAGLALADAQGIARVVTAPGDHEVVRIAAADLTSDIRRVTGATTANGTQIWLGTLGRNPAIDRLVRRGILDVSKLRDAWESFLIATVANPAPGIPAALVIVGSDRRGTAFGAYELSRAIGVSPWHWWADVTPEHHAAIYAATGLHRFGPPSVRYRGVFLNDEDWGLQPWAAGTFEPEAGTIGPKTYAKLFELMLRLKANMVWPAMHKVTAPFNANPANARLADRYAIVMGSSHAEPMLRNNVGEWTAPATEFNYVTNPAGVADYWRARVRANGQYESVWTLGMRGIHDSGIVGPATDDARRSLLERIFTDQRAMLARGVNRDLTRVPQVFTPYKEVLDVYRGGLKVPDDVTLMWPDDNFGYIRHVPDAAERARSGGSGIYYHLSYLGAPLSYLWLSTTPPALIREELGRAWDAGARRMCVANVGDLKPAELATDYFLQLAWDVPGTRGKPIDTVVTDWAARTVGADVAPEIAAIMAEHHRLNFQRRPEHLQWWLPGELSKPSPLAPAEIATRLAAFDTLRARVRSIAPRIAPNRRDAFFELVDYPVTAAALANTRVFDAEAHDRLRDTDPVGAAVAGERSRAADAEIAALTRRYNTEIAGGKWRGMMAVEPADGQWRRYRLSVPILPAPTAPPRRRPGPSWKVPGEIAPPSVTSVVPTGPRPSPGNREVLPTATIVIEAEEAEGPRTGWRVVDGLGRNGAAVATSVPATLSYTVTLPPGRWQLSAETLPTYPTIEGADLAVSVAIDGGPPVHVGAPRKTGDKAWALAVLDNRLDLTLPTPLGAGRHSVTIGIDDPAIVFDALRFDPLPASTPAASSSAAPSSANAGTQGLSHGH</sequence>
<accession>A0A2T5U4R5</accession>
<reference evidence="4 5" key="1">
    <citation type="submission" date="2018-04" db="EMBL/GenBank/DDBJ databases">
        <title>Genomic Encyclopedia of Type Strains, Phase III (KMG-III): the genomes of soil and plant-associated and newly described type strains.</title>
        <authorList>
            <person name="Whitman W."/>
        </authorList>
    </citation>
    <scope>NUCLEOTIDE SEQUENCE [LARGE SCALE GENOMIC DNA]</scope>
    <source>
        <strain evidence="4 5">MA-olki</strain>
    </source>
</reference>
<protein>
    <submittedName>
        <fullName evidence="4">Glycosyl hydrolase family 115 (Putative glucuronidase)</fullName>
    </submittedName>
</protein>
<dbReference type="Gene3D" id="3.20.20.520">
    <property type="entry name" value="Glycosyl hydrolase family 115"/>
    <property type="match status" value="1"/>
</dbReference>
<dbReference type="Gene3D" id="2.60.120.1620">
    <property type="match status" value="1"/>
</dbReference>
<dbReference type="Pfam" id="PF17829">
    <property type="entry name" value="GH115_C"/>
    <property type="match status" value="1"/>
</dbReference>
<dbReference type="AlphaFoldDB" id="A0A2T5U4R5"/>
<feature type="region of interest" description="Disordered" evidence="2">
    <location>
        <begin position="835"/>
        <end position="859"/>
    </location>
</feature>
<evidence type="ECO:0000259" key="3">
    <source>
        <dbReference type="Pfam" id="PF17829"/>
    </source>
</evidence>
<dbReference type="SUPFAM" id="SSF55545">
    <property type="entry name" value="beta-N-acetylhexosaminidase-like domain"/>
    <property type="match status" value="1"/>
</dbReference>
<dbReference type="Gene3D" id="1.20.58.2150">
    <property type="match status" value="1"/>
</dbReference>
<dbReference type="GeneID" id="91006333"/>
<feature type="domain" description="Gylcosyl hydrolase 115 C-terminal" evidence="3">
    <location>
        <begin position="700"/>
        <end position="826"/>
    </location>
</feature>
<dbReference type="Pfam" id="PF15979">
    <property type="entry name" value="Glyco_hydro_115"/>
    <property type="match status" value="1"/>
</dbReference>
<organism evidence="4 5">
    <name type="scientific">Sphingomonas faeni</name>
    <dbReference type="NCBI Taxonomy" id="185950"/>
    <lineage>
        <taxon>Bacteria</taxon>
        <taxon>Pseudomonadati</taxon>
        <taxon>Pseudomonadota</taxon>
        <taxon>Alphaproteobacteria</taxon>
        <taxon>Sphingomonadales</taxon>
        <taxon>Sphingomonadaceae</taxon>
        <taxon>Sphingomonas</taxon>
    </lineage>
</organism>
<feature type="compositionally biased region" description="Low complexity" evidence="2">
    <location>
        <begin position="835"/>
        <end position="848"/>
    </location>
</feature>
<proteinExistence type="predicted"/>
<comment type="caution">
    <text evidence="4">The sequence shown here is derived from an EMBL/GenBank/DDBJ whole genome shotgun (WGS) entry which is preliminary data.</text>
</comment>
<dbReference type="OrthoDB" id="8727830at2"/>
<gene>
    <name evidence="4" type="ORF">C8J25_105283</name>
</gene>
<name>A0A2T5U4R5_9SPHN</name>
<evidence type="ECO:0000256" key="1">
    <source>
        <dbReference type="ARBA" id="ARBA00022801"/>
    </source>
</evidence>
<dbReference type="InterPro" id="IPR042301">
    <property type="entry name" value="GH115_sf"/>
</dbReference>
<dbReference type="GO" id="GO:0016787">
    <property type="term" value="F:hydrolase activity"/>
    <property type="evidence" value="ECO:0007669"/>
    <property type="project" value="UniProtKB-KW"/>
</dbReference>